<dbReference type="EMBL" id="BARU01018505">
    <property type="protein sequence ID" value="GAH57273.1"/>
    <property type="molecule type" value="Genomic_DNA"/>
</dbReference>
<comment type="caution">
    <text evidence="2">The sequence shown here is derived from an EMBL/GenBank/DDBJ whole genome shotgun (WGS) entry which is preliminary data.</text>
</comment>
<feature type="non-terminal residue" evidence="2">
    <location>
        <position position="1"/>
    </location>
</feature>
<feature type="non-terminal residue" evidence="2">
    <location>
        <position position="293"/>
    </location>
</feature>
<evidence type="ECO:0000313" key="2">
    <source>
        <dbReference type="EMBL" id="GAH57273.1"/>
    </source>
</evidence>
<dbReference type="AlphaFoldDB" id="X1II75"/>
<protein>
    <submittedName>
        <fullName evidence="2">Uncharacterized protein</fullName>
    </submittedName>
</protein>
<reference evidence="2" key="1">
    <citation type="journal article" date="2014" name="Front. Microbiol.">
        <title>High frequency of phylogenetically diverse reductive dehalogenase-homologous genes in deep subseafloor sedimentary metagenomes.</title>
        <authorList>
            <person name="Kawai M."/>
            <person name="Futagami T."/>
            <person name="Toyoda A."/>
            <person name="Takaki Y."/>
            <person name="Nishi S."/>
            <person name="Hori S."/>
            <person name="Arai W."/>
            <person name="Tsubouchi T."/>
            <person name="Morono Y."/>
            <person name="Uchiyama I."/>
            <person name="Ito T."/>
            <person name="Fujiyama A."/>
            <person name="Inagaki F."/>
            <person name="Takami H."/>
        </authorList>
    </citation>
    <scope>NUCLEOTIDE SEQUENCE</scope>
    <source>
        <strain evidence="2">Expedition CK06-06</strain>
    </source>
</reference>
<feature type="region of interest" description="Disordered" evidence="1">
    <location>
        <begin position="1"/>
        <end position="28"/>
    </location>
</feature>
<feature type="compositionally biased region" description="Basic and acidic residues" evidence="1">
    <location>
        <begin position="8"/>
        <end position="22"/>
    </location>
</feature>
<gene>
    <name evidence="2" type="ORF">S03H2_30582</name>
</gene>
<evidence type="ECO:0000256" key="1">
    <source>
        <dbReference type="SAM" id="MobiDB-lite"/>
    </source>
</evidence>
<sequence length="293" mass="34128">QPRYFKIHIPESDEEKPEKTENDMNNDLSQSDIICPYCGHRGNMQEFHTREQIKWIKSMIERDFFKSIQDTFKQALKPSRPRNGSFLSIEFKPGRLPSVRHYIEEKLRREVECSKCGQKYAVYGIAFHCPFCGGGNILIHFKRSKQIIMSLLDSGDIIKEKGGEEALHHHMGNCLEDVVSLFEGLHKSLYSKAIIERGPHEEAEKKIKRIKTNFQRLSGAEEFFIKDLDIEIFAPLSSNEREFLEELFLKRHVITHNLGLVDQKYLEKANSMESMGRELDILRPDIQKGLEFV</sequence>
<organism evidence="2">
    <name type="scientific">marine sediment metagenome</name>
    <dbReference type="NCBI Taxonomy" id="412755"/>
    <lineage>
        <taxon>unclassified sequences</taxon>
        <taxon>metagenomes</taxon>
        <taxon>ecological metagenomes</taxon>
    </lineage>
</organism>
<accession>X1II75</accession>
<proteinExistence type="predicted"/>
<name>X1II75_9ZZZZ</name>